<name>A0A7I7QB06_9MYCO</name>
<evidence type="ECO:0008006" key="3">
    <source>
        <dbReference type="Google" id="ProtNLM"/>
    </source>
</evidence>
<gene>
    <name evidence="1" type="ORF">MSTO_35460</name>
</gene>
<accession>A0A7I7QB06</accession>
<evidence type="ECO:0000313" key="1">
    <source>
        <dbReference type="EMBL" id="BBY23341.1"/>
    </source>
</evidence>
<proteinExistence type="predicted"/>
<sequence length="131" mass="13946">MRSTLTGYVAEKPTFVVDHVTRMRDDVAPDWPQPHISLAPKDLGFGLASGRGVYRVEIEGSPTMRCEFEMAEDHDHDLGARIAGSSRMVNAIPAVCAAAPGLLSALDLPLITGAGLVRPVDGPSPDSRLLV</sequence>
<keyword evidence="2" id="KW-1185">Reference proteome</keyword>
<dbReference type="Proteomes" id="UP000467130">
    <property type="component" value="Chromosome"/>
</dbReference>
<dbReference type="AlphaFoldDB" id="A0A7I7QB06"/>
<dbReference type="KEGG" id="msto:MSTO_35460"/>
<organism evidence="1 2">
    <name type="scientific">Mycobacterium stomatepiae</name>
    <dbReference type="NCBI Taxonomy" id="470076"/>
    <lineage>
        <taxon>Bacteria</taxon>
        <taxon>Bacillati</taxon>
        <taxon>Actinomycetota</taxon>
        <taxon>Actinomycetes</taxon>
        <taxon>Mycobacteriales</taxon>
        <taxon>Mycobacteriaceae</taxon>
        <taxon>Mycobacterium</taxon>
        <taxon>Mycobacterium simiae complex</taxon>
    </lineage>
</organism>
<protein>
    <recommendedName>
        <fullName evidence="3">Dihydrodipicolinate reductase</fullName>
    </recommendedName>
</protein>
<reference evidence="1 2" key="1">
    <citation type="journal article" date="2019" name="Emerg. Microbes Infect.">
        <title>Comprehensive subspecies identification of 175 nontuberculous mycobacteria species based on 7547 genomic profiles.</title>
        <authorList>
            <person name="Matsumoto Y."/>
            <person name="Kinjo T."/>
            <person name="Motooka D."/>
            <person name="Nabeya D."/>
            <person name="Jung N."/>
            <person name="Uechi K."/>
            <person name="Horii T."/>
            <person name="Iida T."/>
            <person name="Fujita J."/>
            <person name="Nakamura S."/>
        </authorList>
    </citation>
    <scope>NUCLEOTIDE SEQUENCE [LARGE SCALE GENOMIC DNA]</scope>
    <source>
        <strain evidence="1 2">JCM 17783</strain>
    </source>
</reference>
<evidence type="ECO:0000313" key="2">
    <source>
        <dbReference type="Proteomes" id="UP000467130"/>
    </source>
</evidence>
<dbReference type="EMBL" id="AP022587">
    <property type="protein sequence ID" value="BBY23341.1"/>
    <property type="molecule type" value="Genomic_DNA"/>
</dbReference>